<evidence type="ECO:0000313" key="3">
    <source>
        <dbReference type="Proteomes" id="UP000749646"/>
    </source>
</evidence>
<feature type="region of interest" description="Disordered" evidence="1">
    <location>
        <begin position="54"/>
        <end position="127"/>
    </location>
</feature>
<proteinExistence type="predicted"/>
<accession>A0A9P6MCH0</accession>
<dbReference type="EMBL" id="JAAAHW010002617">
    <property type="protein sequence ID" value="KAF9991652.1"/>
    <property type="molecule type" value="Genomic_DNA"/>
</dbReference>
<organism evidence="2 3">
    <name type="scientific">Modicella reniformis</name>
    <dbReference type="NCBI Taxonomy" id="1440133"/>
    <lineage>
        <taxon>Eukaryota</taxon>
        <taxon>Fungi</taxon>
        <taxon>Fungi incertae sedis</taxon>
        <taxon>Mucoromycota</taxon>
        <taxon>Mortierellomycotina</taxon>
        <taxon>Mortierellomycetes</taxon>
        <taxon>Mortierellales</taxon>
        <taxon>Mortierellaceae</taxon>
        <taxon>Modicella</taxon>
    </lineage>
</organism>
<feature type="region of interest" description="Disordered" evidence="1">
    <location>
        <begin position="1"/>
        <end position="21"/>
    </location>
</feature>
<comment type="caution">
    <text evidence="2">The sequence shown here is derived from an EMBL/GenBank/DDBJ whole genome shotgun (WGS) entry which is preliminary data.</text>
</comment>
<feature type="compositionally biased region" description="Basic and acidic residues" evidence="1">
    <location>
        <begin position="101"/>
        <end position="127"/>
    </location>
</feature>
<evidence type="ECO:0000313" key="2">
    <source>
        <dbReference type="EMBL" id="KAF9991652.1"/>
    </source>
</evidence>
<sequence>IPHLLKKTYPTGSGMERSRVGQKKLADIASTNPYYLKRLKDKLDQIEKEFEVAESGEPPIKNPANIVIKGRPKHVRFESSVPSETKAGRKRGRESSVPSEPKAERKRDRGAKDKQVSKQGRRTKDMQ</sequence>
<evidence type="ECO:0000256" key="1">
    <source>
        <dbReference type="SAM" id="MobiDB-lite"/>
    </source>
</evidence>
<dbReference type="AlphaFoldDB" id="A0A9P6MCH0"/>
<gene>
    <name evidence="2" type="ORF">BGZ65_000289</name>
</gene>
<feature type="non-terminal residue" evidence="2">
    <location>
        <position position="1"/>
    </location>
</feature>
<keyword evidence="3" id="KW-1185">Reference proteome</keyword>
<dbReference type="Proteomes" id="UP000749646">
    <property type="component" value="Unassembled WGS sequence"/>
</dbReference>
<name>A0A9P6MCH0_9FUNG</name>
<protein>
    <submittedName>
        <fullName evidence="2">Uncharacterized protein</fullName>
    </submittedName>
</protein>
<reference evidence="2" key="1">
    <citation type="journal article" date="2020" name="Fungal Divers.">
        <title>Resolving the Mortierellaceae phylogeny through synthesis of multi-gene phylogenetics and phylogenomics.</title>
        <authorList>
            <person name="Vandepol N."/>
            <person name="Liber J."/>
            <person name="Desiro A."/>
            <person name="Na H."/>
            <person name="Kennedy M."/>
            <person name="Barry K."/>
            <person name="Grigoriev I.V."/>
            <person name="Miller A.N."/>
            <person name="O'Donnell K."/>
            <person name="Stajich J.E."/>
            <person name="Bonito G."/>
        </authorList>
    </citation>
    <scope>NUCLEOTIDE SEQUENCE</scope>
    <source>
        <strain evidence="2">MES-2147</strain>
    </source>
</reference>